<dbReference type="InterPro" id="IPR007676">
    <property type="entry name" value="Ribophorin_I"/>
</dbReference>
<keyword evidence="6" id="KW-0732">Signal</keyword>
<proteinExistence type="inferred from homology"/>
<evidence type="ECO:0000256" key="4">
    <source>
        <dbReference type="ARBA" id="ARBA00008905"/>
    </source>
</evidence>
<keyword evidence="8 10" id="KW-1133">Transmembrane helix</keyword>
<comment type="pathway">
    <text evidence="3 10">Protein modification; protein glycosylation.</text>
</comment>
<evidence type="ECO:0000256" key="7">
    <source>
        <dbReference type="ARBA" id="ARBA00022824"/>
    </source>
</evidence>
<evidence type="ECO:0000256" key="6">
    <source>
        <dbReference type="ARBA" id="ARBA00022729"/>
    </source>
</evidence>
<comment type="subcellular location">
    <subcellularLocation>
        <location evidence="2 10">Endoplasmic reticulum membrane</location>
        <topology evidence="2 10">Single-pass type I membrane protein</topology>
    </subcellularLocation>
</comment>
<evidence type="ECO:0000256" key="2">
    <source>
        <dbReference type="ARBA" id="ARBA00004115"/>
    </source>
</evidence>
<dbReference type="Proteomes" id="UP001418222">
    <property type="component" value="Unassembled WGS sequence"/>
</dbReference>
<evidence type="ECO:0000256" key="9">
    <source>
        <dbReference type="ARBA" id="ARBA00023136"/>
    </source>
</evidence>
<organism evidence="11 12">
    <name type="scientific">Platanthera zijinensis</name>
    <dbReference type="NCBI Taxonomy" id="2320716"/>
    <lineage>
        <taxon>Eukaryota</taxon>
        <taxon>Viridiplantae</taxon>
        <taxon>Streptophyta</taxon>
        <taxon>Embryophyta</taxon>
        <taxon>Tracheophyta</taxon>
        <taxon>Spermatophyta</taxon>
        <taxon>Magnoliopsida</taxon>
        <taxon>Liliopsida</taxon>
        <taxon>Asparagales</taxon>
        <taxon>Orchidaceae</taxon>
        <taxon>Orchidoideae</taxon>
        <taxon>Orchideae</taxon>
        <taxon>Orchidinae</taxon>
        <taxon>Platanthera</taxon>
    </lineage>
</organism>
<evidence type="ECO:0000313" key="11">
    <source>
        <dbReference type="EMBL" id="KAK8957193.1"/>
    </source>
</evidence>
<keyword evidence="9 10" id="KW-0472">Membrane</keyword>
<evidence type="ECO:0000256" key="3">
    <source>
        <dbReference type="ARBA" id="ARBA00004922"/>
    </source>
</evidence>
<reference evidence="11 12" key="1">
    <citation type="journal article" date="2022" name="Nat. Plants">
        <title>Genomes of leafy and leafless Platanthera orchids illuminate the evolution of mycoheterotrophy.</title>
        <authorList>
            <person name="Li M.H."/>
            <person name="Liu K.W."/>
            <person name="Li Z."/>
            <person name="Lu H.C."/>
            <person name="Ye Q.L."/>
            <person name="Zhang D."/>
            <person name="Wang J.Y."/>
            <person name="Li Y.F."/>
            <person name="Zhong Z.M."/>
            <person name="Liu X."/>
            <person name="Yu X."/>
            <person name="Liu D.K."/>
            <person name="Tu X.D."/>
            <person name="Liu B."/>
            <person name="Hao Y."/>
            <person name="Liao X.Y."/>
            <person name="Jiang Y.T."/>
            <person name="Sun W.H."/>
            <person name="Chen J."/>
            <person name="Chen Y.Q."/>
            <person name="Ai Y."/>
            <person name="Zhai J.W."/>
            <person name="Wu S.S."/>
            <person name="Zhou Z."/>
            <person name="Hsiao Y.Y."/>
            <person name="Wu W.L."/>
            <person name="Chen Y.Y."/>
            <person name="Lin Y.F."/>
            <person name="Hsu J.L."/>
            <person name="Li C.Y."/>
            <person name="Wang Z.W."/>
            <person name="Zhao X."/>
            <person name="Zhong W.Y."/>
            <person name="Ma X.K."/>
            <person name="Ma L."/>
            <person name="Huang J."/>
            <person name="Chen G.Z."/>
            <person name="Huang M.Z."/>
            <person name="Huang L."/>
            <person name="Peng D.H."/>
            <person name="Luo Y.B."/>
            <person name="Zou S.Q."/>
            <person name="Chen S.P."/>
            <person name="Lan S."/>
            <person name="Tsai W.C."/>
            <person name="Van de Peer Y."/>
            <person name="Liu Z.J."/>
        </authorList>
    </citation>
    <scope>NUCLEOTIDE SEQUENCE [LARGE SCALE GENOMIC DNA]</scope>
    <source>
        <strain evidence="11">Lor287</strain>
    </source>
</reference>
<comment type="function">
    <text evidence="1 10">Subunit of the oligosaccharyl transferase (OST) complex that catalyzes the initial transfer of a defined glycan (Glc(3)Man(9)GlcNAc(2) in eukaryotes) from the lipid carrier dolichol-pyrophosphate to an asparagine residue within an Asn-X-Ser/Thr consensus motif in nascent polypeptide chains, the first step in protein N-glycosylation. N-glycosylation occurs cotranslationally and the complex associates with the Sec61 complex at the channel-forming translocon complex that mediates protein translocation across the endoplasmic reticulum (ER). All subunits are required for a maximal enzyme activity.</text>
</comment>
<comment type="similarity">
    <text evidence="4 10">Belongs to the OST1 family.</text>
</comment>
<evidence type="ECO:0000256" key="1">
    <source>
        <dbReference type="ARBA" id="ARBA00002791"/>
    </source>
</evidence>
<dbReference type="GO" id="GO:0018279">
    <property type="term" value="P:protein N-linked glycosylation via asparagine"/>
    <property type="evidence" value="ECO:0007669"/>
    <property type="project" value="TreeGrafter"/>
</dbReference>
<evidence type="ECO:0000256" key="5">
    <source>
        <dbReference type="ARBA" id="ARBA00022692"/>
    </source>
</evidence>
<keyword evidence="5 10" id="KW-0812">Transmembrane</keyword>
<sequence length="125" mass="14818">MEIEPRYPLFGGWKATFVIGYFVPLEYFLFKSPDGRHYLNFSFGFPLHETLVDHLTIRVSLYLCPHFIFHTISPNICVELLGNYLLQIIIMQCKRNTTSWPTRTVLICRKKILVKSSWKINIRHK</sequence>
<name>A0AAP0C0R4_9ASPA</name>
<evidence type="ECO:0000313" key="12">
    <source>
        <dbReference type="Proteomes" id="UP001418222"/>
    </source>
</evidence>
<dbReference type="PANTHER" id="PTHR21049:SF2">
    <property type="entry name" value="DOLICHYL-DIPHOSPHOOLIGOSACCHARIDE--PROTEIN GLYCOSYLTRANSFERASE SUBUNIT 1B"/>
    <property type="match status" value="1"/>
</dbReference>
<evidence type="ECO:0000256" key="8">
    <source>
        <dbReference type="ARBA" id="ARBA00022989"/>
    </source>
</evidence>
<feature type="transmembrane region" description="Helical" evidence="10">
    <location>
        <begin position="12"/>
        <end position="30"/>
    </location>
</feature>
<gene>
    <name evidence="11" type="primary">OST1B</name>
    <name evidence="11" type="ORF">KSP39_PZI001186</name>
</gene>
<accession>A0AAP0C0R4</accession>
<dbReference type="AlphaFoldDB" id="A0AAP0C0R4"/>
<comment type="caution">
    <text evidence="11">The sequence shown here is derived from an EMBL/GenBank/DDBJ whole genome shotgun (WGS) entry which is preliminary data.</text>
</comment>
<dbReference type="EMBL" id="JBBWWQ010000001">
    <property type="protein sequence ID" value="KAK8957193.1"/>
    <property type="molecule type" value="Genomic_DNA"/>
</dbReference>
<comment type="subunit">
    <text evidence="10">Component of the oligosaccharyltransferase (OST) complex.</text>
</comment>
<dbReference type="PANTHER" id="PTHR21049">
    <property type="entry name" value="RIBOPHORIN I"/>
    <property type="match status" value="1"/>
</dbReference>
<keyword evidence="12" id="KW-1185">Reference proteome</keyword>
<dbReference type="Pfam" id="PF04597">
    <property type="entry name" value="Ribophorin_I"/>
    <property type="match status" value="1"/>
</dbReference>
<keyword evidence="7 10" id="KW-0256">Endoplasmic reticulum</keyword>
<protein>
    <recommendedName>
        <fullName evidence="10">Dolichyl-diphosphooligosaccharide--protein glycosyltransferase subunit 1</fullName>
    </recommendedName>
</protein>
<evidence type="ECO:0000256" key="10">
    <source>
        <dbReference type="RuleBase" id="RU361143"/>
    </source>
</evidence>
<dbReference type="GO" id="GO:0008250">
    <property type="term" value="C:oligosaccharyltransferase complex"/>
    <property type="evidence" value="ECO:0007669"/>
    <property type="project" value="UniProtKB-UniRule"/>
</dbReference>